<dbReference type="InterPro" id="IPR050696">
    <property type="entry name" value="FtsA/MreB"/>
</dbReference>
<accession>A0A517Q5I2</accession>
<feature type="region of interest" description="Disordered" evidence="1">
    <location>
        <begin position="683"/>
        <end position="712"/>
    </location>
</feature>
<evidence type="ECO:0000256" key="2">
    <source>
        <dbReference type="SAM" id="Phobius"/>
    </source>
</evidence>
<dbReference type="SUPFAM" id="SSF53067">
    <property type="entry name" value="Actin-like ATPase domain"/>
    <property type="match status" value="2"/>
</dbReference>
<gene>
    <name evidence="3" type="ORF">Enr10x_21630</name>
</gene>
<dbReference type="RefSeq" id="WP_145449007.1">
    <property type="nucleotide sequence ID" value="NZ_CP037421.1"/>
</dbReference>
<protein>
    <submittedName>
        <fullName evidence="3">Competence protein A</fullName>
    </submittedName>
</protein>
<dbReference type="InterPro" id="IPR043129">
    <property type="entry name" value="ATPase_NBD"/>
</dbReference>
<keyword evidence="2" id="KW-0812">Transmembrane</keyword>
<dbReference type="NCBIfam" id="TIGR01175">
    <property type="entry name" value="pilM"/>
    <property type="match status" value="1"/>
</dbReference>
<dbReference type="PANTHER" id="PTHR32432">
    <property type="entry name" value="CELL DIVISION PROTEIN FTSA-RELATED"/>
    <property type="match status" value="1"/>
</dbReference>
<feature type="transmembrane region" description="Helical" evidence="2">
    <location>
        <begin position="383"/>
        <end position="402"/>
    </location>
</feature>
<dbReference type="InterPro" id="IPR005883">
    <property type="entry name" value="PilM"/>
</dbReference>
<dbReference type="Pfam" id="PF11104">
    <property type="entry name" value="PilM_2"/>
    <property type="match status" value="1"/>
</dbReference>
<keyword evidence="4" id="KW-1185">Reference proteome</keyword>
<dbReference type="Gene3D" id="3.30.1490.300">
    <property type="match status" value="1"/>
</dbReference>
<dbReference type="Gene3D" id="3.30.420.40">
    <property type="match status" value="2"/>
</dbReference>
<dbReference type="Proteomes" id="UP000315647">
    <property type="component" value="Chromosome"/>
</dbReference>
<dbReference type="PANTHER" id="PTHR32432:SF3">
    <property type="entry name" value="ETHANOLAMINE UTILIZATION PROTEIN EUTJ"/>
    <property type="match status" value="1"/>
</dbReference>
<organism evidence="3 4">
    <name type="scientific">Gimesia panareensis</name>
    <dbReference type="NCBI Taxonomy" id="2527978"/>
    <lineage>
        <taxon>Bacteria</taxon>
        <taxon>Pseudomonadati</taxon>
        <taxon>Planctomycetota</taxon>
        <taxon>Planctomycetia</taxon>
        <taxon>Planctomycetales</taxon>
        <taxon>Planctomycetaceae</taxon>
        <taxon>Gimesia</taxon>
    </lineage>
</organism>
<evidence type="ECO:0000313" key="4">
    <source>
        <dbReference type="Proteomes" id="UP000315647"/>
    </source>
</evidence>
<evidence type="ECO:0000256" key="1">
    <source>
        <dbReference type="SAM" id="MobiDB-lite"/>
    </source>
</evidence>
<keyword evidence="2" id="KW-0472">Membrane</keyword>
<evidence type="ECO:0000313" key="3">
    <source>
        <dbReference type="EMBL" id="QDT26852.1"/>
    </source>
</evidence>
<dbReference type="AlphaFoldDB" id="A0A517Q5I2"/>
<dbReference type="CDD" id="cd24049">
    <property type="entry name" value="ASKHA_NBD_PilM"/>
    <property type="match status" value="1"/>
</dbReference>
<keyword evidence="2" id="KW-1133">Transmembrane helix</keyword>
<dbReference type="EMBL" id="CP037421">
    <property type="protein sequence ID" value="QDT26852.1"/>
    <property type="molecule type" value="Genomic_DNA"/>
</dbReference>
<sequence length="712" mass="78606">MADNQAVWGIEIGQAGLKAIRLRYAEAADQVIAVAFDYIPHPKILSQPDAVPDELISQALDTFLSRNEIKGDVIAISVPGQTSLARFIQLPPVQSNRVPEIVKYEAKQQIPFALEDVIWDYQPLGGGIEEGGYMLDAEVGIFAMKRDQVLKTLQPFIDRKVEVELIQIAPLGLYNTLCYDSLGMRLNQDFEGNPEESSIVVDMGADSTTLMVTNGSKIWIRNVPIGGNHFTRALTKEMKLTFAKAEHLKCNATRSEDPRAVFQALRPVFNEYVSEIQRSIGYFSSVNRDAKISKVYGTGNGFKLAGLQKFLQQNLQYEVERLDDFQGLVGDAVLNEPLFQDNILTFTVPYGIALQALKQTTIRTTLLPPEIATARKIRRKKPWAVVSAAALMVGLCISAVGYSNVANSVSKDRFGEAETKVSNLTGEVGRYKTDYDSAAGEFTTLVENGNKLVWNLDTREDWLEVYKAIDECLPRDVGDEIDNEQIAQSNRIKLPGITVAHHKDLAQWFEKLSPRVKPTMSPIDQNTPPEGEGYVFTLTGVHYHNDESKPTGVGVLYVHDTLLKNLQSWTVKNPNSQEVDVRKMGISHAVILEDRVDPFKYYPYGKPPGARGMDGGMDRGFAGLGARPGMSALPGEDAGFGAAPMGPMGRSGVRPRVRPEKETKMIPLKQTKFKLEFIWKPTPVLERQENPPEAPAAEGGETPSEGGEAPPA</sequence>
<proteinExistence type="predicted"/>
<reference evidence="3 4" key="1">
    <citation type="submission" date="2019-03" db="EMBL/GenBank/DDBJ databases">
        <title>Deep-cultivation of Planctomycetes and their phenomic and genomic characterization uncovers novel biology.</title>
        <authorList>
            <person name="Wiegand S."/>
            <person name="Jogler M."/>
            <person name="Boedeker C."/>
            <person name="Pinto D."/>
            <person name="Vollmers J."/>
            <person name="Rivas-Marin E."/>
            <person name="Kohn T."/>
            <person name="Peeters S.H."/>
            <person name="Heuer A."/>
            <person name="Rast P."/>
            <person name="Oberbeckmann S."/>
            <person name="Bunk B."/>
            <person name="Jeske O."/>
            <person name="Meyerdierks A."/>
            <person name="Storesund J.E."/>
            <person name="Kallscheuer N."/>
            <person name="Luecker S."/>
            <person name="Lage O.M."/>
            <person name="Pohl T."/>
            <person name="Merkel B.J."/>
            <person name="Hornburger P."/>
            <person name="Mueller R.-W."/>
            <person name="Bruemmer F."/>
            <person name="Labrenz M."/>
            <person name="Spormann A.M."/>
            <person name="Op den Camp H."/>
            <person name="Overmann J."/>
            <person name="Amann R."/>
            <person name="Jetten M.S.M."/>
            <person name="Mascher T."/>
            <person name="Medema M.H."/>
            <person name="Devos D.P."/>
            <person name="Kaster A.-K."/>
            <person name="Ovreas L."/>
            <person name="Rohde M."/>
            <person name="Galperin M.Y."/>
            <person name="Jogler C."/>
        </authorList>
    </citation>
    <scope>NUCLEOTIDE SEQUENCE [LARGE SCALE GENOMIC DNA]</scope>
    <source>
        <strain evidence="3 4">Enr10</strain>
    </source>
</reference>
<name>A0A517Q5I2_9PLAN</name>